<dbReference type="Pfam" id="PF01321">
    <property type="entry name" value="Creatinase_N"/>
    <property type="match status" value="1"/>
</dbReference>
<dbReference type="InterPro" id="IPR050659">
    <property type="entry name" value="Peptidase_M24B"/>
</dbReference>
<evidence type="ECO:0000259" key="1">
    <source>
        <dbReference type="Pfam" id="PF00557"/>
    </source>
</evidence>
<comment type="caution">
    <text evidence="3">The sequence shown here is derived from an EMBL/GenBank/DDBJ whole genome shotgun (WGS) entry which is preliminary data.</text>
</comment>
<dbReference type="PANTHER" id="PTHR46112">
    <property type="entry name" value="AMINOPEPTIDASE"/>
    <property type="match status" value="1"/>
</dbReference>
<dbReference type="Pfam" id="PF00557">
    <property type="entry name" value="Peptidase_M24"/>
    <property type="match status" value="1"/>
</dbReference>
<proteinExistence type="predicted"/>
<reference evidence="3 4" key="1">
    <citation type="submission" date="2019-02" db="EMBL/GenBank/DDBJ databases">
        <title>Halonotius sp. a new haloqrchaeon isolated from saline water.</title>
        <authorList>
            <person name="Duran-Viseras A."/>
            <person name="Sanchez-Porro C."/>
            <person name="Ventosa A."/>
        </authorList>
    </citation>
    <scope>NUCLEOTIDE SEQUENCE [LARGE SCALE GENOMIC DNA]</scope>
    <source>
        <strain evidence="3 4">F9-27</strain>
    </source>
</reference>
<dbReference type="Gene3D" id="3.40.350.10">
    <property type="entry name" value="Creatinase/prolidase N-terminal domain"/>
    <property type="match status" value="1"/>
</dbReference>
<name>A0A544QLL5_9EURY</name>
<dbReference type="InterPro" id="IPR036005">
    <property type="entry name" value="Creatinase/aminopeptidase-like"/>
</dbReference>
<dbReference type="InterPro" id="IPR000994">
    <property type="entry name" value="Pept_M24"/>
</dbReference>
<dbReference type="InterPro" id="IPR000587">
    <property type="entry name" value="Creatinase_N"/>
</dbReference>
<gene>
    <name evidence="3" type="ORF">EWF95_10690</name>
</gene>
<dbReference type="GO" id="GO:0004177">
    <property type="term" value="F:aminopeptidase activity"/>
    <property type="evidence" value="ECO:0007669"/>
    <property type="project" value="UniProtKB-KW"/>
</dbReference>
<evidence type="ECO:0000313" key="4">
    <source>
        <dbReference type="Proteomes" id="UP000315385"/>
    </source>
</evidence>
<dbReference type="Gene3D" id="3.90.230.10">
    <property type="entry name" value="Creatinase/methionine aminopeptidase superfamily"/>
    <property type="match status" value="1"/>
</dbReference>
<keyword evidence="4" id="KW-1185">Reference proteome</keyword>
<keyword evidence="3" id="KW-0645">Protease</keyword>
<keyword evidence="3" id="KW-0031">Aminopeptidase</keyword>
<evidence type="ECO:0000313" key="3">
    <source>
        <dbReference type="EMBL" id="TQQ79478.1"/>
    </source>
</evidence>
<accession>A0A544QLL5</accession>
<organism evidence="3 4">
    <name type="scientific">Halonotius roseus</name>
    <dbReference type="NCBI Taxonomy" id="2511997"/>
    <lineage>
        <taxon>Archaea</taxon>
        <taxon>Methanobacteriati</taxon>
        <taxon>Methanobacteriota</taxon>
        <taxon>Stenosarchaea group</taxon>
        <taxon>Halobacteria</taxon>
        <taxon>Halobacteriales</taxon>
        <taxon>Haloferacaceae</taxon>
        <taxon>Halonotius</taxon>
    </lineage>
</organism>
<dbReference type="SUPFAM" id="SSF53092">
    <property type="entry name" value="Creatinase/prolidase N-terminal domain"/>
    <property type="match status" value="1"/>
</dbReference>
<dbReference type="Proteomes" id="UP000315385">
    <property type="component" value="Unassembled WGS sequence"/>
</dbReference>
<keyword evidence="3" id="KW-0378">Hydrolase</keyword>
<sequence>MEPDLSALDDHLADHGVDGYLIDADSTDPNQRYLSGFDAPDPFLTCYTPDGLAVLVSGLEYGRAVTESRADTVKRPADYDRRQLVSEHGPTEASHRVNSAFLADCGVDSVFVPDRFPLSTADGLREQGHTVSVDTDDVLMDIRSVKTPEEIDHIRAAQRANEAAMAAAESLLAAASVDSDGRLSHEGDPLTSERVKHEIEATLLEDGYGLDSTIVAGGAQAADPHERGSGPLWGDEAIIIDIFPQDKTTGYHADMTRTFCVGEPGETISEWYDLTERALDAALGAVEAGASGADVHAAACEIYEDAGLPTFRTDPSTETGFIHTTGHGVGLAIHEQPRLSTEGGELAAGQVITVEPGLYDPDVGGVRIEDIIVVTENGYENLTDYPRTFVVD</sequence>
<dbReference type="PANTHER" id="PTHR46112:SF2">
    <property type="entry name" value="XAA-PRO AMINOPEPTIDASE P-RELATED"/>
    <property type="match status" value="1"/>
</dbReference>
<dbReference type="RefSeq" id="WP_142444068.1">
    <property type="nucleotide sequence ID" value="NZ_SESI01000003.1"/>
</dbReference>
<dbReference type="SUPFAM" id="SSF55920">
    <property type="entry name" value="Creatinase/aminopeptidase"/>
    <property type="match status" value="1"/>
</dbReference>
<protein>
    <submittedName>
        <fullName evidence="3">Aminopeptidase P family protein</fullName>
    </submittedName>
</protein>
<dbReference type="InterPro" id="IPR029149">
    <property type="entry name" value="Creatin/AminoP/Spt16_N"/>
</dbReference>
<dbReference type="AlphaFoldDB" id="A0A544QLL5"/>
<dbReference type="OrthoDB" id="1346at2157"/>
<feature type="domain" description="Peptidase M24" evidence="1">
    <location>
        <begin position="153"/>
        <end position="376"/>
    </location>
</feature>
<feature type="domain" description="Creatinase N-terminal" evidence="2">
    <location>
        <begin position="6"/>
        <end position="145"/>
    </location>
</feature>
<evidence type="ECO:0000259" key="2">
    <source>
        <dbReference type="Pfam" id="PF01321"/>
    </source>
</evidence>
<dbReference type="EMBL" id="SESI01000003">
    <property type="protein sequence ID" value="TQQ79478.1"/>
    <property type="molecule type" value="Genomic_DNA"/>
</dbReference>